<dbReference type="Proteomes" id="UP000567795">
    <property type="component" value="Unassembled WGS sequence"/>
</dbReference>
<proteinExistence type="predicted"/>
<dbReference type="AlphaFoldDB" id="A0A852ZVL3"/>
<comment type="caution">
    <text evidence="1">The sequence shown here is derived from an EMBL/GenBank/DDBJ whole genome shotgun (WGS) entry which is preliminary data.</text>
</comment>
<sequence length="57" mass="6193">METPPVCACFGANAAFFVGLTRECPGAVASHRWSPLALRRWRPRHRALARGATSADV</sequence>
<organism evidence="1 2">
    <name type="scientific">Allostreptomyces psammosilenae</name>
    <dbReference type="NCBI Taxonomy" id="1892865"/>
    <lineage>
        <taxon>Bacteria</taxon>
        <taxon>Bacillati</taxon>
        <taxon>Actinomycetota</taxon>
        <taxon>Actinomycetes</taxon>
        <taxon>Kitasatosporales</taxon>
        <taxon>Streptomycetaceae</taxon>
        <taxon>Allostreptomyces</taxon>
    </lineage>
</organism>
<dbReference type="RefSeq" id="WP_179813669.1">
    <property type="nucleotide sequence ID" value="NZ_JACBZD010000001.1"/>
</dbReference>
<reference evidence="1 2" key="1">
    <citation type="submission" date="2020-07" db="EMBL/GenBank/DDBJ databases">
        <title>Sequencing the genomes of 1000 actinobacteria strains.</title>
        <authorList>
            <person name="Klenk H.-P."/>
        </authorList>
    </citation>
    <scope>NUCLEOTIDE SEQUENCE [LARGE SCALE GENOMIC DNA]</scope>
    <source>
        <strain evidence="1 2">DSM 42178</strain>
    </source>
</reference>
<dbReference type="EMBL" id="JACBZD010000001">
    <property type="protein sequence ID" value="NYI04824.1"/>
    <property type="molecule type" value="Genomic_DNA"/>
</dbReference>
<protein>
    <submittedName>
        <fullName evidence="1">Uncharacterized protein</fullName>
    </submittedName>
</protein>
<accession>A0A852ZVL3</accession>
<evidence type="ECO:0000313" key="1">
    <source>
        <dbReference type="EMBL" id="NYI04824.1"/>
    </source>
</evidence>
<gene>
    <name evidence="1" type="ORF">FHU37_001767</name>
</gene>
<evidence type="ECO:0000313" key="2">
    <source>
        <dbReference type="Proteomes" id="UP000567795"/>
    </source>
</evidence>
<keyword evidence="2" id="KW-1185">Reference proteome</keyword>
<name>A0A852ZVL3_9ACTN</name>